<feature type="region of interest" description="Disordered" evidence="1">
    <location>
        <begin position="45"/>
        <end position="87"/>
    </location>
</feature>
<dbReference type="OrthoDB" id="5326346at2759"/>
<reference evidence="3" key="1">
    <citation type="journal article" date="2013" name="New Phytol.">
        <title>Comparative genomic and transcriptomic analyses reveal the hemibiotrophic stage shift of Colletotrichum fungi.</title>
        <authorList>
            <person name="Gan P."/>
            <person name="Ikeda K."/>
            <person name="Irieda H."/>
            <person name="Narusaka M."/>
            <person name="O'Connell R.J."/>
            <person name="Narusaka Y."/>
            <person name="Takano Y."/>
            <person name="Kubo Y."/>
            <person name="Shirasu K."/>
        </authorList>
    </citation>
    <scope>NUCLEOTIDE SEQUENCE [LARGE SCALE GENOMIC DNA]</scope>
    <source>
        <strain evidence="3">104-T / ATCC 96160 / CBS 514.97 / LARS 414 / MAFF 240422</strain>
    </source>
</reference>
<dbReference type="EMBL" id="AMCV02000031">
    <property type="protein sequence ID" value="TDZ17224.1"/>
    <property type="molecule type" value="Genomic_DNA"/>
</dbReference>
<sequence>MFDDVFHTIDPKGDVLLILRSPNAPFAVWDVDEEIESLAVKRTLEQGFPSPGLPPSEYGEKLAEVEPLAEPEEQPEEDSKEDPEEEPKIKYLVSSRHLTLASSKFEAELKGPWMEGSVNDIDGYYHINASEWDPDALLILMRIFHGQTRSVPRDISLEMLAKIAVLVDYYDAPEVVEVYASIWIVKLEDELPTQNGRDMVLWLLVSHVFQLENVFSRMTQIAVTQSLKPVPTLGLPIPSIVVDLVDWQRQKAVDYIMNTLQGLLDAFPGKEGLKLSEIHTLTQKRSSETADENEDCEVGRKWTAAIPT</sequence>
<name>A0A484FI08_COLOR</name>
<dbReference type="STRING" id="1213857.A0A484FI08"/>
<accession>A0A484FI08</accession>
<evidence type="ECO:0000313" key="2">
    <source>
        <dbReference type="EMBL" id="TDZ17224.1"/>
    </source>
</evidence>
<evidence type="ECO:0000256" key="1">
    <source>
        <dbReference type="SAM" id="MobiDB-lite"/>
    </source>
</evidence>
<evidence type="ECO:0000313" key="3">
    <source>
        <dbReference type="Proteomes" id="UP000014480"/>
    </source>
</evidence>
<proteinExistence type="predicted"/>
<dbReference type="Proteomes" id="UP000014480">
    <property type="component" value="Unassembled WGS sequence"/>
</dbReference>
<feature type="compositionally biased region" description="Acidic residues" evidence="1">
    <location>
        <begin position="67"/>
        <end position="85"/>
    </location>
</feature>
<protein>
    <recommendedName>
        <fullName evidence="4">BTB domain-containing protein</fullName>
    </recommendedName>
</protein>
<keyword evidence="3" id="KW-1185">Reference proteome</keyword>
<organism evidence="2 3">
    <name type="scientific">Colletotrichum orbiculare (strain 104-T / ATCC 96160 / CBS 514.97 / LARS 414 / MAFF 240422)</name>
    <name type="common">Cucumber anthracnose fungus</name>
    <name type="synonym">Colletotrichum lagenarium</name>
    <dbReference type="NCBI Taxonomy" id="1213857"/>
    <lineage>
        <taxon>Eukaryota</taxon>
        <taxon>Fungi</taxon>
        <taxon>Dikarya</taxon>
        <taxon>Ascomycota</taxon>
        <taxon>Pezizomycotina</taxon>
        <taxon>Sordariomycetes</taxon>
        <taxon>Hypocreomycetidae</taxon>
        <taxon>Glomerellales</taxon>
        <taxon>Glomerellaceae</taxon>
        <taxon>Colletotrichum</taxon>
        <taxon>Colletotrichum orbiculare species complex</taxon>
    </lineage>
</organism>
<reference evidence="3" key="2">
    <citation type="journal article" date="2019" name="Mol. Plant Microbe Interact.">
        <title>Genome sequence resources for four phytopathogenic fungi from the Colletotrichum orbiculare species complex.</title>
        <authorList>
            <person name="Gan P."/>
            <person name="Tsushima A."/>
            <person name="Narusaka M."/>
            <person name="Narusaka Y."/>
            <person name="Takano Y."/>
            <person name="Kubo Y."/>
            <person name="Shirasu K."/>
        </authorList>
    </citation>
    <scope>GENOME REANNOTATION</scope>
    <source>
        <strain evidence="3">104-T / ATCC 96160 / CBS 514.97 / LARS 414 / MAFF 240422</strain>
    </source>
</reference>
<comment type="caution">
    <text evidence="2">The sequence shown here is derived from an EMBL/GenBank/DDBJ whole genome shotgun (WGS) entry which is preliminary data.</text>
</comment>
<gene>
    <name evidence="2" type="ORF">Cob_v009955</name>
</gene>
<dbReference type="AlphaFoldDB" id="A0A484FI08"/>
<evidence type="ECO:0008006" key="4">
    <source>
        <dbReference type="Google" id="ProtNLM"/>
    </source>
</evidence>